<gene>
    <name evidence="1" type="ORF">BSQ33_16110</name>
</gene>
<protein>
    <submittedName>
        <fullName evidence="1">Uncharacterized protein</fullName>
    </submittedName>
</protein>
<dbReference type="Proteomes" id="UP000196708">
    <property type="component" value="Chromosome 2"/>
</dbReference>
<dbReference type="OrthoDB" id="9794260at2"/>
<reference evidence="1 2" key="1">
    <citation type="submission" date="2016-12" db="EMBL/GenBank/DDBJ databases">
        <authorList>
            <person name="Song W.-J."/>
            <person name="Kurnit D.M."/>
        </authorList>
    </citation>
    <scope>NUCLEOTIDE SEQUENCE [LARGE SCALE GENOMIC DNA]</scope>
    <source>
        <strain evidence="1 2">ATCC 43942</strain>
    </source>
</reference>
<sequence length="79" mass="9158">MENNYSCKSDVAVLINDYLKQHPDSEDTILGIRDWWVKQQLLDDSIVAVDNALKFLEKEGKVISTIRNNQVYFRLAKSN</sequence>
<evidence type="ECO:0000313" key="1">
    <source>
        <dbReference type="EMBL" id="ASA57309.1"/>
    </source>
</evidence>
<accession>A0A1Z2SJG5</accession>
<dbReference type="RefSeq" id="WP_021019110.1">
    <property type="nucleotide sequence ID" value="NZ_CP018836.1"/>
</dbReference>
<dbReference type="KEGG" id="vga:BSQ33_16110"/>
<proteinExistence type="predicted"/>
<name>A0A1Z2SJG5_VIBGA</name>
<dbReference type="EMBL" id="CP018836">
    <property type="protein sequence ID" value="ASA57309.1"/>
    <property type="molecule type" value="Genomic_DNA"/>
</dbReference>
<organism evidence="1 2">
    <name type="scientific">Vibrio gazogenes</name>
    <dbReference type="NCBI Taxonomy" id="687"/>
    <lineage>
        <taxon>Bacteria</taxon>
        <taxon>Pseudomonadati</taxon>
        <taxon>Pseudomonadota</taxon>
        <taxon>Gammaproteobacteria</taxon>
        <taxon>Vibrionales</taxon>
        <taxon>Vibrionaceae</taxon>
        <taxon>Vibrio</taxon>
    </lineage>
</organism>
<evidence type="ECO:0000313" key="2">
    <source>
        <dbReference type="Proteomes" id="UP000196708"/>
    </source>
</evidence>
<dbReference type="AlphaFoldDB" id="A0A1Z2SJG5"/>